<proteinExistence type="predicted"/>
<accession>A0AA91PWU8</accession>
<feature type="transmembrane region" description="Helical" evidence="2">
    <location>
        <begin position="371"/>
        <end position="391"/>
    </location>
</feature>
<feature type="transmembrane region" description="Helical" evidence="2">
    <location>
        <begin position="474"/>
        <end position="495"/>
    </location>
</feature>
<dbReference type="GO" id="GO:0016020">
    <property type="term" value="C:membrane"/>
    <property type="evidence" value="ECO:0007669"/>
    <property type="project" value="TreeGrafter"/>
</dbReference>
<feature type="transmembrane region" description="Helical" evidence="2">
    <location>
        <begin position="444"/>
        <end position="467"/>
    </location>
</feature>
<dbReference type="AlphaFoldDB" id="A0AA91PWU8"/>
<comment type="caution">
    <text evidence="4">The sequence shown here is derived from an EMBL/GenBank/DDBJ whole genome shotgun (WGS) entry which is preliminary data.</text>
</comment>
<dbReference type="EMBL" id="LYUB02000018">
    <property type="protein sequence ID" value="OVF06780.1"/>
    <property type="molecule type" value="Genomic_DNA"/>
</dbReference>
<feature type="compositionally biased region" description="Polar residues" evidence="1">
    <location>
        <begin position="24"/>
        <end position="36"/>
    </location>
</feature>
<evidence type="ECO:0000313" key="5">
    <source>
        <dbReference type="Proteomes" id="UP000195602"/>
    </source>
</evidence>
<name>A0AA91PWU8_CLALS</name>
<feature type="transmembrane region" description="Helical" evidence="2">
    <location>
        <begin position="158"/>
        <end position="178"/>
    </location>
</feature>
<feature type="region of interest" description="Disordered" evidence="1">
    <location>
        <begin position="103"/>
        <end position="127"/>
    </location>
</feature>
<evidence type="ECO:0000256" key="2">
    <source>
        <dbReference type="SAM" id="Phobius"/>
    </source>
</evidence>
<dbReference type="Proteomes" id="UP000195602">
    <property type="component" value="Unassembled WGS sequence"/>
</dbReference>
<dbReference type="InterPro" id="IPR022703">
    <property type="entry name" value="DUF3533"/>
</dbReference>
<evidence type="ECO:0000256" key="1">
    <source>
        <dbReference type="SAM" id="MobiDB-lite"/>
    </source>
</evidence>
<evidence type="ECO:0000313" key="4">
    <source>
        <dbReference type="EMBL" id="OVF06780.1"/>
    </source>
</evidence>
<dbReference type="Pfam" id="PF12051">
    <property type="entry name" value="DUF3533"/>
    <property type="match status" value="1"/>
</dbReference>
<feature type="compositionally biased region" description="Polar residues" evidence="1">
    <location>
        <begin position="1"/>
        <end position="13"/>
    </location>
</feature>
<feature type="transmembrane region" description="Helical" evidence="2">
    <location>
        <begin position="403"/>
        <end position="424"/>
    </location>
</feature>
<dbReference type="KEGG" id="clus:A9F13_18g00957"/>
<feature type="region of interest" description="Disordered" evidence="1">
    <location>
        <begin position="1"/>
        <end position="74"/>
    </location>
</feature>
<feature type="transmembrane region" description="Helical" evidence="2">
    <location>
        <begin position="531"/>
        <end position="549"/>
    </location>
</feature>
<feature type="domain" description="DUF3533" evidence="3">
    <location>
        <begin position="160"/>
        <end position="541"/>
    </location>
</feature>
<organism evidence="4 5">
    <name type="scientific">Clavispora lusitaniae</name>
    <name type="common">Candida lusitaniae</name>
    <dbReference type="NCBI Taxonomy" id="36911"/>
    <lineage>
        <taxon>Eukaryota</taxon>
        <taxon>Fungi</taxon>
        <taxon>Dikarya</taxon>
        <taxon>Ascomycota</taxon>
        <taxon>Saccharomycotina</taxon>
        <taxon>Pichiomycetes</taxon>
        <taxon>Metschnikowiaceae</taxon>
        <taxon>Clavispora</taxon>
    </lineage>
</organism>
<keyword evidence="2" id="KW-0472">Membrane</keyword>
<protein>
    <submittedName>
        <fullName evidence="4">Nitrosoguanidine resistance protein</fullName>
    </submittedName>
</protein>
<reference evidence="4 5" key="1">
    <citation type="submission" date="2017-04" db="EMBL/GenBank/DDBJ databases">
        <title>Draft genome of the yeast Clavispora lusitaniae type strain CBS 6936.</title>
        <authorList>
            <person name="Durrens P."/>
            <person name="Klopp C."/>
            <person name="Biteau N."/>
            <person name="Fitton-Ouhabi V."/>
            <person name="Dementhon K."/>
            <person name="Accoceberry I."/>
            <person name="Sherman D.J."/>
            <person name="Noel T."/>
        </authorList>
    </citation>
    <scope>NUCLEOTIDE SEQUENCE [LARGE SCALE GENOMIC DNA]</scope>
    <source>
        <strain evidence="4 5">CBS 6936</strain>
    </source>
</reference>
<keyword evidence="2" id="KW-1133">Transmembrane helix</keyword>
<gene>
    <name evidence="4" type="ORF">A9F13_18g00957</name>
</gene>
<evidence type="ECO:0000259" key="3">
    <source>
        <dbReference type="Pfam" id="PF12051"/>
    </source>
</evidence>
<dbReference type="InterPro" id="IPR053001">
    <property type="entry name" value="MNNG_permease-like"/>
</dbReference>
<dbReference type="PANTHER" id="PTHR34814">
    <property type="entry name" value="NITROSOGUANIDINE RESISTANCE PROTEIN SNG1"/>
    <property type="match status" value="1"/>
</dbReference>
<keyword evidence="2" id="KW-0812">Transmembrane</keyword>
<feature type="compositionally biased region" description="Low complexity" evidence="1">
    <location>
        <begin position="53"/>
        <end position="74"/>
    </location>
</feature>
<feature type="transmembrane region" description="Helical" evidence="2">
    <location>
        <begin position="501"/>
        <end position="519"/>
    </location>
</feature>
<dbReference type="PANTHER" id="PTHR34814:SF1">
    <property type="entry name" value="NITROSOGUANIDINE RESISTANCE PROTEIN SNG1"/>
    <property type="match status" value="1"/>
</dbReference>
<sequence length="568" mass="62632">MSIRRSSTAQTGGSRPKTEAPHDQNMSHASNTTNSAPRPAEDMLSGPADRASLESTSSLDSTPSTPDSMESLSTDDLTLRSLRVDGIAEEDFIGARILTRSMTNSSVTGNGPAQGAEQPPLQRRRSTVTSTIQNITRKFGYWDSEFHAQRINIIVTMLTNYVFLIVGFLIALCIYWGAYYDRSSRYKNVHFGVMIADDGLVGEMTSRFFALPALKAAGDFHVWNASSIQATTSKLGMSAYDFMRHEVHREKYRAAYFVRPNATTELALALNSLNTSFNPANDLLMAYYETGSDYNGVNNYFSSMVQQVVASHASFMEQVPWAAAVLQMVNTSHAETILDRAPELLTSLPQFRVVDGIPVIPQVIQAPLQVGLIYLCIFTFFQFVFSAPIHMYMSTKLKGLRYVAYRITAAQLAYIGLGFAYVLLNTAFQVSFTKAFGNSGFLVIWAFAYLTMSSIGSLIEMMVLVCIATKPAMIGLVLLLVAVTNLAPTISPIVLCPTFYRYGYALPVFNSYQLMMVAFFDAYKGHMGRNIGILVAWIIITNSGMPFVMGWTAKKMAQKAAAAKEKTA</sequence>